<dbReference type="AlphaFoldDB" id="A0A7S0SS63"/>
<evidence type="ECO:0000256" key="1">
    <source>
        <dbReference type="ARBA" id="ARBA00004170"/>
    </source>
</evidence>
<dbReference type="SUPFAM" id="SSF81585">
    <property type="entry name" value="PsbU/PolX domain-like"/>
    <property type="match status" value="1"/>
</dbReference>
<dbReference type="GO" id="GO:0009523">
    <property type="term" value="C:photosystem II"/>
    <property type="evidence" value="ECO:0007669"/>
    <property type="project" value="InterPro"/>
</dbReference>
<dbReference type="Gene3D" id="1.10.150.320">
    <property type="entry name" value="Photosystem II 12 kDa extrinsic protein"/>
    <property type="match status" value="1"/>
</dbReference>
<feature type="chain" id="PRO_5031052079" description="Photosystem II 12 kDa extrinsic protein" evidence="6">
    <location>
        <begin position="17"/>
        <end position="149"/>
    </location>
</feature>
<comment type="similarity">
    <text evidence="2">Belongs to the PsbU family.</text>
</comment>
<keyword evidence="3" id="KW-0793">Thylakoid</keyword>
<evidence type="ECO:0000256" key="3">
    <source>
        <dbReference type="ARBA" id="ARBA00023078"/>
    </source>
</evidence>
<accession>A0A7S0SS63</accession>
<evidence type="ECO:0000256" key="5">
    <source>
        <dbReference type="ARBA" id="ARBA00043089"/>
    </source>
</evidence>
<evidence type="ECO:0000256" key="6">
    <source>
        <dbReference type="SAM" id="SignalP"/>
    </source>
</evidence>
<name>A0A7S0SS63_9STRA</name>
<dbReference type="GO" id="GO:0042549">
    <property type="term" value="P:photosystem II stabilization"/>
    <property type="evidence" value="ECO:0007669"/>
    <property type="project" value="InterPro"/>
</dbReference>
<dbReference type="NCBIfam" id="NF002708">
    <property type="entry name" value="PRK02515.1"/>
    <property type="match status" value="1"/>
</dbReference>
<feature type="signal peptide" evidence="6">
    <location>
        <begin position="1"/>
        <end position="16"/>
    </location>
</feature>
<protein>
    <recommendedName>
        <fullName evidence="5">Photosystem II 12 kDa extrinsic protein</fullName>
    </recommendedName>
</protein>
<evidence type="ECO:0000313" key="7">
    <source>
        <dbReference type="EMBL" id="CAD8713870.1"/>
    </source>
</evidence>
<gene>
    <name evidence="7" type="ORF">CNEB1095_LOCUS560</name>
</gene>
<dbReference type="GO" id="GO:0019898">
    <property type="term" value="C:extrinsic component of membrane"/>
    <property type="evidence" value="ECO:0007669"/>
    <property type="project" value="InterPro"/>
</dbReference>
<dbReference type="EMBL" id="HBFD01000839">
    <property type="protein sequence ID" value="CAD8713870.1"/>
    <property type="molecule type" value="Transcribed_RNA"/>
</dbReference>
<reference evidence="7" key="1">
    <citation type="submission" date="2021-01" db="EMBL/GenBank/DDBJ databases">
        <authorList>
            <person name="Corre E."/>
            <person name="Pelletier E."/>
            <person name="Niang G."/>
            <person name="Scheremetjew M."/>
            <person name="Finn R."/>
            <person name="Kale V."/>
            <person name="Holt S."/>
            <person name="Cochrane G."/>
            <person name="Meng A."/>
            <person name="Brown T."/>
            <person name="Cohen L."/>
        </authorList>
    </citation>
    <scope>NUCLEOTIDE SEQUENCE</scope>
    <source>
        <strain evidence="7">UTEXLB2642</strain>
    </source>
</reference>
<keyword evidence="4" id="KW-0472">Membrane</keyword>
<sequence>MMRQIILLAIIAVVAAFAPMRMTTSRTQLSMKSNDFKTIAASIIGASLFFGNVARAEVDYEGVKYLGGGDKIDLNNANIRAYLKLPGLYPTIAGKIVTSGPFKTVADLYNIPSLSNTEKDTLKKYEGKFLVLDPKPEYVLDKINNGLYR</sequence>
<dbReference type="GO" id="GO:0015979">
    <property type="term" value="P:photosynthesis"/>
    <property type="evidence" value="ECO:0007669"/>
    <property type="project" value="InterPro"/>
</dbReference>
<dbReference type="Pfam" id="PF06514">
    <property type="entry name" value="PsbU"/>
    <property type="match status" value="1"/>
</dbReference>
<keyword evidence="6" id="KW-0732">Signal</keyword>
<dbReference type="InterPro" id="IPR010527">
    <property type="entry name" value="PSII_PsbU"/>
</dbReference>
<organism evidence="7">
    <name type="scientific">Chromulina nebulosa</name>
    <dbReference type="NCBI Taxonomy" id="96789"/>
    <lineage>
        <taxon>Eukaryota</taxon>
        <taxon>Sar</taxon>
        <taxon>Stramenopiles</taxon>
        <taxon>Ochrophyta</taxon>
        <taxon>Chrysophyceae</taxon>
        <taxon>Chromulinales</taxon>
        <taxon>Chromulinaceae</taxon>
        <taxon>Chromulina</taxon>
    </lineage>
</organism>
<evidence type="ECO:0000256" key="2">
    <source>
        <dbReference type="ARBA" id="ARBA00010827"/>
    </source>
</evidence>
<comment type="subcellular location">
    <subcellularLocation>
        <location evidence="1">Membrane</location>
        <topology evidence="1">Peripheral membrane protein</topology>
    </subcellularLocation>
</comment>
<evidence type="ECO:0000256" key="4">
    <source>
        <dbReference type="ARBA" id="ARBA00023136"/>
    </source>
</evidence>
<proteinExistence type="inferred from homology"/>